<dbReference type="SUPFAM" id="SSF54909">
    <property type="entry name" value="Dimeric alpha+beta barrel"/>
    <property type="match status" value="1"/>
</dbReference>
<dbReference type="Proteomes" id="UP000003963">
    <property type="component" value="Unassembled WGS sequence"/>
</dbReference>
<gene>
    <name evidence="3" type="ORF">SSOG_05678</name>
</gene>
<dbReference type="Pfam" id="PF07978">
    <property type="entry name" value="NIPSNAP"/>
    <property type="match status" value="1"/>
</dbReference>
<dbReference type="Gene3D" id="3.30.70.100">
    <property type="match status" value="1"/>
</dbReference>
<dbReference type="AlphaFoldDB" id="D9WNV7"/>
<evidence type="ECO:0000313" key="4">
    <source>
        <dbReference type="Proteomes" id="UP000003963"/>
    </source>
</evidence>
<feature type="region of interest" description="Disordered" evidence="1">
    <location>
        <begin position="1"/>
        <end position="28"/>
    </location>
</feature>
<dbReference type="STRING" id="457427.SSOG_05678"/>
<dbReference type="HOGENOM" id="CLU_100911_0_0_11"/>
<reference evidence="3 4" key="1">
    <citation type="submission" date="2009-02" db="EMBL/GenBank/DDBJ databases">
        <title>Annotation of Streptomyces hygroscopicus strain ATCC 53653.</title>
        <authorList>
            <consortium name="The Broad Institute Genome Sequencing Platform"/>
            <consortium name="Broad Institute Microbial Sequencing Center"/>
            <person name="Fischbach M."/>
            <person name="Godfrey P."/>
            <person name="Ward D."/>
            <person name="Young S."/>
            <person name="Zeng Q."/>
            <person name="Koehrsen M."/>
            <person name="Alvarado L."/>
            <person name="Berlin A.M."/>
            <person name="Bochicchio J."/>
            <person name="Borenstein D."/>
            <person name="Chapman S.B."/>
            <person name="Chen Z."/>
            <person name="Engels R."/>
            <person name="Freedman E."/>
            <person name="Gellesch M."/>
            <person name="Goldberg J."/>
            <person name="Griggs A."/>
            <person name="Gujja S."/>
            <person name="Heilman E.R."/>
            <person name="Heiman D.I."/>
            <person name="Hepburn T.A."/>
            <person name="Howarth C."/>
            <person name="Jen D."/>
            <person name="Larson L."/>
            <person name="Lewis B."/>
            <person name="Mehta T."/>
            <person name="Park D."/>
            <person name="Pearson M."/>
            <person name="Richards J."/>
            <person name="Roberts A."/>
            <person name="Saif S."/>
            <person name="Shea T.D."/>
            <person name="Shenoy N."/>
            <person name="Sisk P."/>
            <person name="Stolte C."/>
            <person name="Sykes S.N."/>
            <person name="Thomson T."/>
            <person name="Walk T."/>
            <person name="White J."/>
            <person name="Yandava C."/>
            <person name="Straight P."/>
            <person name="Clardy J."/>
            <person name="Hung D."/>
            <person name="Kolter R."/>
            <person name="Mekalanos J."/>
            <person name="Walker S."/>
            <person name="Walsh C.T."/>
            <person name="Wieland-Brown L.C."/>
            <person name="Haas B."/>
            <person name="Nusbaum C."/>
            <person name="Birren B."/>
        </authorList>
    </citation>
    <scope>NUCLEOTIDE SEQUENCE [LARGE SCALE GENOMIC DNA]</scope>
    <source>
        <strain evidence="3 4">ATCC 53653</strain>
    </source>
</reference>
<dbReference type="InterPro" id="IPR011008">
    <property type="entry name" value="Dimeric_a/b-barrel"/>
</dbReference>
<evidence type="ECO:0000259" key="2">
    <source>
        <dbReference type="Pfam" id="PF07978"/>
    </source>
</evidence>
<dbReference type="InterPro" id="IPR012577">
    <property type="entry name" value="NIPSNAP"/>
</dbReference>
<dbReference type="RefSeq" id="WP_009717764.1">
    <property type="nucleotide sequence ID" value="NZ_GG657754.1"/>
</dbReference>
<organism evidence="3 4">
    <name type="scientific">Streptomyces himastatinicus ATCC 53653</name>
    <dbReference type="NCBI Taxonomy" id="457427"/>
    <lineage>
        <taxon>Bacteria</taxon>
        <taxon>Bacillati</taxon>
        <taxon>Actinomycetota</taxon>
        <taxon>Actinomycetes</taxon>
        <taxon>Kitasatosporales</taxon>
        <taxon>Streptomycetaceae</taxon>
        <taxon>Streptomyces</taxon>
        <taxon>Streptomyces violaceusniger group</taxon>
    </lineage>
</organism>
<evidence type="ECO:0000256" key="1">
    <source>
        <dbReference type="SAM" id="MobiDB-lite"/>
    </source>
</evidence>
<accession>D9WNV7</accession>
<evidence type="ECO:0000313" key="3">
    <source>
        <dbReference type="EMBL" id="EFL25964.1"/>
    </source>
</evidence>
<name>D9WNV7_9ACTN</name>
<sequence>MTAPGTRLSYRRARAEERKRTEQEPAVPPHHLTVIELRQYTLKPGRRDELIELFDREFVETQEEVGMVVLGQFRDLDDPDRFVWLRGFRDMAVRRHALTAFYGGPVWAEHGPQANDTMIDSDDVLLLRPLSDASGLAVSPSERPRAGAPAPNRFVSAAVWSFPPVRHQGIALIRDGLLPVLRETGPAPLAALTTETAHNTFPRLPIRTGENVAVVVTSYPDESAHRRHLADVRAHPLARDETLPGIEREQKATPRMLRLAPTGRSLSC</sequence>
<feature type="domain" description="NIPSNAP" evidence="2">
    <location>
        <begin position="36"/>
        <end position="131"/>
    </location>
</feature>
<dbReference type="EMBL" id="GG657754">
    <property type="protein sequence ID" value="EFL25964.1"/>
    <property type="molecule type" value="Genomic_DNA"/>
</dbReference>
<feature type="region of interest" description="Disordered" evidence="1">
    <location>
        <begin position="242"/>
        <end position="268"/>
    </location>
</feature>
<protein>
    <submittedName>
        <fullName evidence="3">Nipsnap superfamily protein</fullName>
    </submittedName>
</protein>
<feature type="compositionally biased region" description="Basic and acidic residues" evidence="1">
    <location>
        <begin position="13"/>
        <end position="23"/>
    </location>
</feature>
<proteinExistence type="predicted"/>
<keyword evidence="4" id="KW-1185">Reference proteome</keyword>
<feature type="compositionally biased region" description="Basic and acidic residues" evidence="1">
    <location>
        <begin position="242"/>
        <end position="252"/>
    </location>
</feature>